<organism evidence="3 4">
    <name type="scientific">Rhizobium miluonense</name>
    <dbReference type="NCBI Taxonomy" id="411945"/>
    <lineage>
        <taxon>Bacteria</taxon>
        <taxon>Pseudomonadati</taxon>
        <taxon>Pseudomonadota</taxon>
        <taxon>Alphaproteobacteria</taxon>
        <taxon>Hyphomicrobiales</taxon>
        <taxon>Rhizobiaceae</taxon>
        <taxon>Rhizobium/Agrobacterium group</taxon>
        <taxon>Rhizobium</taxon>
    </lineage>
</organism>
<evidence type="ECO:0000313" key="4">
    <source>
        <dbReference type="Proteomes" id="UP000199435"/>
    </source>
</evidence>
<dbReference type="Pfam" id="PF00534">
    <property type="entry name" value="Glycos_transf_1"/>
    <property type="match status" value="1"/>
</dbReference>
<evidence type="ECO:0000313" key="3">
    <source>
        <dbReference type="EMBL" id="SCB34333.1"/>
    </source>
</evidence>
<accession>A0A1C3W2R7</accession>
<proteinExistence type="predicted"/>
<dbReference type="EMBL" id="FMAH01000022">
    <property type="protein sequence ID" value="SCB34333.1"/>
    <property type="molecule type" value="Genomic_DNA"/>
</dbReference>
<dbReference type="InterPro" id="IPR001296">
    <property type="entry name" value="Glyco_trans_1"/>
</dbReference>
<dbReference type="Gene3D" id="3.40.50.2000">
    <property type="entry name" value="Glycogen Phosphorylase B"/>
    <property type="match status" value="2"/>
</dbReference>
<dbReference type="PANTHER" id="PTHR46401">
    <property type="entry name" value="GLYCOSYLTRANSFERASE WBBK-RELATED"/>
    <property type="match status" value="1"/>
</dbReference>
<evidence type="ECO:0000259" key="2">
    <source>
        <dbReference type="Pfam" id="PF00534"/>
    </source>
</evidence>
<name>A0A1C3W2R7_9HYPH</name>
<dbReference type="RefSeq" id="WP_092851661.1">
    <property type="nucleotide sequence ID" value="NZ_FMAH01000022.1"/>
</dbReference>
<reference evidence="4" key="1">
    <citation type="submission" date="2016-08" db="EMBL/GenBank/DDBJ databases">
        <authorList>
            <person name="Varghese N."/>
            <person name="Submissions Spin"/>
        </authorList>
    </citation>
    <scope>NUCLEOTIDE SEQUENCE [LARGE SCALE GENOMIC DNA]</scope>
    <source>
        <strain evidence="4">HAMBI 2971</strain>
    </source>
</reference>
<keyword evidence="4" id="KW-1185">Reference proteome</keyword>
<evidence type="ECO:0000256" key="1">
    <source>
        <dbReference type="ARBA" id="ARBA00022679"/>
    </source>
</evidence>
<protein>
    <submittedName>
        <fullName evidence="3">Glycosyltransferase involved in cell wall bisynthesis</fullName>
    </submittedName>
</protein>
<dbReference type="GO" id="GO:0016757">
    <property type="term" value="F:glycosyltransferase activity"/>
    <property type="evidence" value="ECO:0007669"/>
    <property type="project" value="InterPro"/>
</dbReference>
<gene>
    <name evidence="3" type="ORF">GA0061102_10228</name>
</gene>
<sequence length="325" mass="35607">MQIVYATYPWAFETPGGGEIQLLKYEQYLLNAGADVVRHDPWRGDLDKADIFHFFSCMGGSVHLCNYAKARGIPLVISASLWLTEETKHLYPIAEIAAQLSLADAIVTNGDVESDRISTILGLSRERFHTVRNACDPWFGEPVDPGLFRSAFEVDGPFVLNVGNIEPRKNQLALIRAAKQAGKPLILFGHIRDAEYGEACLAEAGPNVRHLGALDHDSPLLRSAYAACEVFCLPSTLETPGLAALEASAAGARLVVTGEGSTREYFGDHALYVDSDDVEGIAVALIKAVESPPSEQLRRHVNKNFTWNRAVEPLLELYHRLAAAR</sequence>
<keyword evidence="1 3" id="KW-0808">Transferase</keyword>
<dbReference type="STRING" id="411945.GA0061102_10228"/>
<dbReference type="GO" id="GO:0009103">
    <property type="term" value="P:lipopolysaccharide biosynthetic process"/>
    <property type="evidence" value="ECO:0007669"/>
    <property type="project" value="TreeGrafter"/>
</dbReference>
<feature type="domain" description="Glycosyl transferase family 1" evidence="2">
    <location>
        <begin position="151"/>
        <end position="303"/>
    </location>
</feature>
<dbReference type="SUPFAM" id="SSF53756">
    <property type="entry name" value="UDP-Glycosyltransferase/glycogen phosphorylase"/>
    <property type="match status" value="1"/>
</dbReference>
<dbReference type="Proteomes" id="UP000199435">
    <property type="component" value="Unassembled WGS sequence"/>
</dbReference>
<dbReference type="OrthoDB" id="9801609at2"/>
<dbReference type="AlphaFoldDB" id="A0A1C3W2R7"/>
<dbReference type="PANTHER" id="PTHR46401:SF2">
    <property type="entry name" value="GLYCOSYLTRANSFERASE WBBK-RELATED"/>
    <property type="match status" value="1"/>
</dbReference>